<protein>
    <submittedName>
        <fullName evidence="2">Uncharacterized protein</fullName>
    </submittedName>
</protein>
<evidence type="ECO:0000256" key="1">
    <source>
        <dbReference type="SAM" id="MobiDB-lite"/>
    </source>
</evidence>
<feature type="region of interest" description="Disordered" evidence="1">
    <location>
        <begin position="79"/>
        <end position="104"/>
    </location>
</feature>
<evidence type="ECO:0000313" key="3">
    <source>
        <dbReference type="Proteomes" id="UP000694380"/>
    </source>
</evidence>
<dbReference type="AlphaFoldDB" id="A0A8C3HC54"/>
<reference evidence="2" key="1">
    <citation type="submission" date="2025-08" db="UniProtKB">
        <authorList>
            <consortium name="Ensembl"/>
        </authorList>
    </citation>
    <scope>IDENTIFICATION</scope>
</reference>
<dbReference type="GeneTree" id="ENSGT00950000185857"/>
<feature type="region of interest" description="Disordered" evidence="1">
    <location>
        <begin position="1"/>
        <end position="50"/>
    </location>
</feature>
<proteinExistence type="predicted"/>
<name>A0A8C3HC54_CHRPI</name>
<keyword evidence="3" id="KW-1185">Reference proteome</keyword>
<accession>A0A8C3HC54</accession>
<organism evidence="2 3">
    <name type="scientific">Chrysemys picta bellii</name>
    <name type="common">Western painted turtle</name>
    <name type="synonym">Emys bellii</name>
    <dbReference type="NCBI Taxonomy" id="8478"/>
    <lineage>
        <taxon>Eukaryota</taxon>
        <taxon>Metazoa</taxon>
        <taxon>Chordata</taxon>
        <taxon>Craniata</taxon>
        <taxon>Vertebrata</taxon>
        <taxon>Euteleostomi</taxon>
        <taxon>Archelosauria</taxon>
        <taxon>Testudinata</taxon>
        <taxon>Testudines</taxon>
        <taxon>Cryptodira</taxon>
        <taxon>Durocryptodira</taxon>
        <taxon>Testudinoidea</taxon>
        <taxon>Emydidae</taxon>
        <taxon>Chrysemys</taxon>
    </lineage>
</organism>
<sequence>MAKSRGVNGLDAPGSRESLAGAPGEAGPGDELSSLGSDSEINGGGGERRVDKFGFIVGSQTWESRGACLGRGCRDGERGGGWMGVGSWGQLEEKDQGGWMDRGF</sequence>
<dbReference type="Proteomes" id="UP000694380">
    <property type="component" value="Unplaced"/>
</dbReference>
<evidence type="ECO:0000313" key="2">
    <source>
        <dbReference type="Ensembl" id="ENSCPBP00000015793.1"/>
    </source>
</evidence>
<dbReference type="Ensembl" id="ENSCPBT00000018695.1">
    <property type="protein sequence ID" value="ENSCPBP00000015793.1"/>
    <property type="gene ID" value="ENSCPBG00000011665.1"/>
</dbReference>
<reference evidence="2" key="2">
    <citation type="submission" date="2025-09" db="UniProtKB">
        <authorList>
            <consortium name="Ensembl"/>
        </authorList>
    </citation>
    <scope>IDENTIFICATION</scope>
</reference>